<accession>A0A3M7Q9Z0</accession>
<dbReference type="AlphaFoldDB" id="A0A3M7Q9Z0"/>
<organism evidence="1 2">
    <name type="scientific">Brachionus plicatilis</name>
    <name type="common">Marine rotifer</name>
    <name type="synonym">Brachionus muelleri</name>
    <dbReference type="NCBI Taxonomy" id="10195"/>
    <lineage>
        <taxon>Eukaryota</taxon>
        <taxon>Metazoa</taxon>
        <taxon>Spiralia</taxon>
        <taxon>Gnathifera</taxon>
        <taxon>Rotifera</taxon>
        <taxon>Eurotatoria</taxon>
        <taxon>Monogononta</taxon>
        <taxon>Pseudotrocha</taxon>
        <taxon>Ploima</taxon>
        <taxon>Brachionidae</taxon>
        <taxon>Brachionus</taxon>
    </lineage>
</organism>
<dbReference type="EMBL" id="REGN01006944">
    <property type="protein sequence ID" value="RNA07798.1"/>
    <property type="molecule type" value="Genomic_DNA"/>
</dbReference>
<evidence type="ECO:0000313" key="1">
    <source>
        <dbReference type="EMBL" id="RNA07798.1"/>
    </source>
</evidence>
<comment type="caution">
    <text evidence="1">The sequence shown here is derived from an EMBL/GenBank/DDBJ whole genome shotgun (WGS) entry which is preliminary data.</text>
</comment>
<sequence>MKFFLLIQILKERGIKKAICSHFCLYLEKNLIPSYSFLMNKYLIATSRFITNFSRIIGKDSS</sequence>
<reference evidence="1 2" key="1">
    <citation type="journal article" date="2018" name="Sci. Rep.">
        <title>Genomic signatures of local adaptation to the degree of environmental predictability in rotifers.</title>
        <authorList>
            <person name="Franch-Gras L."/>
            <person name="Hahn C."/>
            <person name="Garcia-Roger E.M."/>
            <person name="Carmona M.J."/>
            <person name="Serra M."/>
            <person name="Gomez A."/>
        </authorList>
    </citation>
    <scope>NUCLEOTIDE SEQUENCE [LARGE SCALE GENOMIC DNA]</scope>
    <source>
        <strain evidence="1">HYR1</strain>
    </source>
</reference>
<proteinExistence type="predicted"/>
<name>A0A3M7Q9Z0_BRAPC</name>
<protein>
    <submittedName>
        <fullName evidence="1">Uncharacterized protein</fullName>
    </submittedName>
</protein>
<gene>
    <name evidence="1" type="ORF">BpHYR1_018498</name>
</gene>
<dbReference type="Proteomes" id="UP000276133">
    <property type="component" value="Unassembled WGS sequence"/>
</dbReference>
<keyword evidence="2" id="KW-1185">Reference proteome</keyword>
<evidence type="ECO:0000313" key="2">
    <source>
        <dbReference type="Proteomes" id="UP000276133"/>
    </source>
</evidence>